<proteinExistence type="predicted"/>
<organism evidence="1 2">
    <name type="scientific">Austropuccinia psidii MF-1</name>
    <dbReference type="NCBI Taxonomy" id="1389203"/>
    <lineage>
        <taxon>Eukaryota</taxon>
        <taxon>Fungi</taxon>
        <taxon>Dikarya</taxon>
        <taxon>Basidiomycota</taxon>
        <taxon>Pucciniomycotina</taxon>
        <taxon>Pucciniomycetes</taxon>
        <taxon>Pucciniales</taxon>
        <taxon>Sphaerophragmiaceae</taxon>
        <taxon>Austropuccinia</taxon>
    </lineage>
</organism>
<reference evidence="1" key="1">
    <citation type="submission" date="2021-03" db="EMBL/GenBank/DDBJ databases">
        <title>Draft genome sequence of rust myrtle Austropuccinia psidii MF-1, a brazilian biotype.</title>
        <authorList>
            <person name="Quecine M.C."/>
            <person name="Pachon D.M.R."/>
            <person name="Bonatelli M.L."/>
            <person name="Correr F.H."/>
            <person name="Franceschini L.M."/>
            <person name="Leite T.F."/>
            <person name="Margarido G.R.A."/>
            <person name="Almeida C.A."/>
            <person name="Ferrarezi J.A."/>
            <person name="Labate C.A."/>
        </authorList>
    </citation>
    <scope>NUCLEOTIDE SEQUENCE</scope>
    <source>
        <strain evidence="1">MF-1</strain>
    </source>
</reference>
<dbReference type="EMBL" id="AVOT02003309">
    <property type="protein sequence ID" value="MBW0473136.1"/>
    <property type="molecule type" value="Genomic_DNA"/>
</dbReference>
<sequence length="98" mass="11438">MIRRFCPYGLESKDLDVFTHDWCTLIPGLALTYKTSIHSSTGEKPAMLEKVWNLILPYETLKNDLVDINPTERNFNIMLDKARNHANRCMQDSFKYAK</sequence>
<dbReference type="AlphaFoldDB" id="A0A9Q3BYK5"/>
<gene>
    <name evidence="1" type="ORF">O181_012851</name>
</gene>
<protein>
    <submittedName>
        <fullName evidence="1">Uncharacterized protein</fullName>
    </submittedName>
</protein>
<name>A0A9Q3BYK5_9BASI</name>
<keyword evidence="2" id="KW-1185">Reference proteome</keyword>
<dbReference type="Proteomes" id="UP000765509">
    <property type="component" value="Unassembled WGS sequence"/>
</dbReference>
<comment type="caution">
    <text evidence="1">The sequence shown here is derived from an EMBL/GenBank/DDBJ whole genome shotgun (WGS) entry which is preliminary data.</text>
</comment>
<evidence type="ECO:0000313" key="2">
    <source>
        <dbReference type="Proteomes" id="UP000765509"/>
    </source>
</evidence>
<accession>A0A9Q3BYK5</accession>
<evidence type="ECO:0000313" key="1">
    <source>
        <dbReference type="EMBL" id="MBW0473136.1"/>
    </source>
</evidence>